<dbReference type="PANTHER" id="PTHR43830">
    <property type="entry name" value="PROTEIN PSP1"/>
    <property type="match status" value="1"/>
</dbReference>
<feature type="compositionally biased region" description="Low complexity" evidence="1">
    <location>
        <begin position="398"/>
        <end position="410"/>
    </location>
</feature>
<dbReference type="Proteomes" id="UP000503297">
    <property type="component" value="Chromosome"/>
</dbReference>
<evidence type="ECO:0000259" key="2">
    <source>
        <dbReference type="PROSITE" id="PS51411"/>
    </source>
</evidence>
<dbReference type="InterPro" id="IPR007557">
    <property type="entry name" value="PSP1_C"/>
</dbReference>
<dbReference type="PROSITE" id="PS51411">
    <property type="entry name" value="PSP1_C"/>
    <property type="match status" value="1"/>
</dbReference>
<gene>
    <name evidence="3" type="ORF">HLV38_03025</name>
</gene>
<feature type="compositionally biased region" description="Low complexity" evidence="1">
    <location>
        <begin position="426"/>
        <end position="441"/>
    </location>
</feature>
<sequence>MVRIAPVRLAYNPKTLWFDARDLDLMPGDSVVVLTARGLEFGALHDRVFEPTEQQLSSLKSPLKPVKRLATEEDVLRSAELDARAREALPVFKRLSSELGIDMSPVSVEFLFDGERAVFYFESEDRVDFRELVRRLAAEFHVRVDMKQIGVRDEARMVGGYGHCGQELCCRRLGGEFCPVSIRMAKEQDLSLNPQKISGVCGRLMCCLRYEFDAYKEFKQRAPKKNAKVETPDGVGKVIDLDVMHERVGVKLEGEKPVKVPLSGMCCCEGAARPNCVDPKAWEAAHQPAEVGEAQTLGDLFSAQLTEGDQLASTERSRRANRDRAERASSRSDEREATGRRSRRSRGGSQRGSGTGAAERPVEHRQRRRRSTRVEGDAIERVEGAAAPEAEGSRGRARAGADPAAGSSRTGRTRRSRSAGKGRGEAGSAASSGSRGSQAGSQPSRDRAERSRSAEGSAGPRPGRRSSELRQRRGATEGAAPVEGSRAARADRPHGSDGGSGAAEGSSSRRPRRRRTHRSDGSAGGQGGASGSSGPAGAGPAGGRDER</sequence>
<dbReference type="EMBL" id="CP053716">
    <property type="protein sequence ID" value="QKF07210.1"/>
    <property type="molecule type" value="Genomic_DNA"/>
</dbReference>
<feature type="domain" description="PSP1 C-terminal" evidence="2">
    <location>
        <begin position="64"/>
        <end position="149"/>
    </location>
</feature>
<dbReference type="AlphaFoldDB" id="A0A6M8IZS1"/>
<feature type="compositionally biased region" description="Basic and acidic residues" evidence="1">
    <location>
        <begin position="465"/>
        <end position="475"/>
    </location>
</feature>
<feature type="compositionally biased region" description="Basic and acidic residues" evidence="1">
    <location>
        <begin position="372"/>
        <end position="383"/>
    </location>
</feature>
<name>A0A6M8IZS1_9ACTN</name>
<dbReference type="GO" id="GO:0005737">
    <property type="term" value="C:cytoplasm"/>
    <property type="evidence" value="ECO:0007669"/>
    <property type="project" value="TreeGrafter"/>
</dbReference>
<feature type="compositionally biased region" description="Gly residues" evidence="1">
    <location>
        <begin position="522"/>
        <end position="547"/>
    </location>
</feature>
<feature type="compositionally biased region" description="Basic and acidic residues" evidence="1">
    <location>
        <begin position="486"/>
        <end position="495"/>
    </location>
</feature>
<dbReference type="PANTHER" id="PTHR43830:SF3">
    <property type="entry name" value="PROTEIN PSP1"/>
    <property type="match status" value="1"/>
</dbReference>
<protein>
    <recommendedName>
        <fullName evidence="2">PSP1 C-terminal domain-containing protein</fullName>
    </recommendedName>
</protein>
<feature type="compositionally biased region" description="Basic residues" evidence="1">
    <location>
        <begin position="411"/>
        <end position="420"/>
    </location>
</feature>
<evidence type="ECO:0000256" key="1">
    <source>
        <dbReference type="SAM" id="MobiDB-lite"/>
    </source>
</evidence>
<organism evidence="3 4">
    <name type="scientific">Berryella wangjianweii</name>
    <dbReference type="NCBI Taxonomy" id="2734634"/>
    <lineage>
        <taxon>Bacteria</taxon>
        <taxon>Bacillati</taxon>
        <taxon>Actinomycetota</taxon>
        <taxon>Coriobacteriia</taxon>
        <taxon>Eggerthellales</taxon>
        <taxon>Eggerthellaceae</taxon>
        <taxon>Berryella</taxon>
    </lineage>
</organism>
<reference evidence="4" key="1">
    <citation type="submission" date="2020-05" db="EMBL/GenBank/DDBJ databases">
        <title>Novel species in genus Nocardioides.</title>
        <authorList>
            <person name="Zhang G."/>
        </authorList>
    </citation>
    <scope>NUCLEOTIDE SEQUENCE [LARGE SCALE GENOMIC DNA]</scope>
    <source>
        <strain evidence="4">zg-1050</strain>
    </source>
</reference>
<feature type="compositionally biased region" description="Basic and acidic residues" evidence="1">
    <location>
        <begin position="315"/>
        <end position="339"/>
    </location>
</feature>
<feature type="compositionally biased region" description="Basic and acidic residues" evidence="1">
    <location>
        <begin position="444"/>
        <end position="453"/>
    </location>
</feature>
<proteinExistence type="predicted"/>
<dbReference type="InterPro" id="IPR047767">
    <property type="entry name" value="PSP1-like"/>
</dbReference>
<accession>A0A6M8IZS1</accession>
<dbReference type="KEGG" id="bwa:HLV38_03025"/>
<evidence type="ECO:0000313" key="3">
    <source>
        <dbReference type="EMBL" id="QKF07210.1"/>
    </source>
</evidence>
<keyword evidence="4" id="KW-1185">Reference proteome</keyword>
<dbReference type="RefSeq" id="WP_173164181.1">
    <property type="nucleotide sequence ID" value="NZ_CP053716.1"/>
</dbReference>
<dbReference type="Pfam" id="PF04468">
    <property type="entry name" value="PSP1"/>
    <property type="match status" value="1"/>
</dbReference>
<dbReference type="NCBIfam" id="NF041131">
    <property type="entry name" value="RicT_YaaT_fam"/>
    <property type="match status" value="1"/>
</dbReference>
<evidence type="ECO:0000313" key="4">
    <source>
        <dbReference type="Proteomes" id="UP000503297"/>
    </source>
</evidence>
<feature type="region of interest" description="Disordered" evidence="1">
    <location>
        <begin position="306"/>
        <end position="547"/>
    </location>
</feature>